<reference evidence="6 7" key="1">
    <citation type="submission" date="2020-08" db="EMBL/GenBank/DDBJ databases">
        <title>Genomic Encyclopedia of Type Strains, Phase IV (KMG-IV): sequencing the most valuable type-strain genomes for metagenomic binning, comparative biology and taxonomic classification.</title>
        <authorList>
            <person name="Goeker M."/>
        </authorList>
    </citation>
    <scope>NUCLEOTIDE SEQUENCE [LARGE SCALE GENOMIC DNA]</scope>
    <source>
        <strain evidence="6 7">DSM 23958</strain>
    </source>
</reference>
<feature type="transmembrane region" description="Helical" evidence="5">
    <location>
        <begin position="34"/>
        <end position="51"/>
    </location>
</feature>
<dbReference type="OrthoDB" id="9810601at2"/>
<comment type="caution">
    <text evidence="6">The sequence shown here is derived from an EMBL/GenBank/DDBJ whole genome shotgun (WGS) entry which is preliminary data.</text>
</comment>
<keyword evidence="2 5" id="KW-0812">Transmembrane</keyword>
<dbReference type="EMBL" id="JACHHO010000004">
    <property type="protein sequence ID" value="MBB5205552.1"/>
    <property type="molecule type" value="Genomic_DNA"/>
</dbReference>
<evidence type="ECO:0000256" key="3">
    <source>
        <dbReference type="ARBA" id="ARBA00022989"/>
    </source>
</evidence>
<evidence type="ECO:0000256" key="1">
    <source>
        <dbReference type="ARBA" id="ARBA00004141"/>
    </source>
</evidence>
<accession>A0A840S7G8</accession>
<evidence type="ECO:0000256" key="5">
    <source>
        <dbReference type="SAM" id="Phobius"/>
    </source>
</evidence>
<sequence length="171" mass="18684">MTDSFFLSWADLMVLVLLLISLVVGAWRGLVLEVFSLAAWVLAYFAAPWLAPVVEGWLPAKLSQGGWQELAALVLAFVLILMLCGLCGRLLRMLLHATPLAFMDRLLGAGFGLLRGLLLALLAAVLIGFTPFKRHPAWTDSQARPILHALLQAAAPMLPKSLQDLLESRKT</sequence>
<keyword evidence="4 5" id="KW-0472">Membrane</keyword>
<dbReference type="InterPro" id="IPR052719">
    <property type="entry name" value="CvpA-like"/>
</dbReference>
<dbReference type="InterPro" id="IPR003825">
    <property type="entry name" value="Colicin-V_CvpA"/>
</dbReference>
<evidence type="ECO:0000256" key="4">
    <source>
        <dbReference type="ARBA" id="ARBA00023136"/>
    </source>
</evidence>
<feature type="transmembrane region" description="Helical" evidence="5">
    <location>
        <begin position="112"/>
        <end position="132"/>
    </location>
</feature>
<dbReference type="PANTHER" id="PTHR36926:SF1">
    <property type="entry name" value="COLICIN V PRODUCTION PROTEIN"/>
    <property type="match status" value="1"/>
</dbReference>
<evidence type="ECO:0000256" key="2">
    <source>
        <dbReference type="ARBA" id="ARBA00022692"/>
    </source>
</evidence>
<dbReference type="Proteomes" id="UP000554837">
    <property type="component" value="Unassembled WGS sequence"/>
</dbReference>
<evidence type="ECO:0000313" key="7">
    <source>
        <dbReference type="Proteomes" id="UP000554837"/>
    </source>
</evidence>
<feature type="transmembrane region" description="Helical" evidence="5">
    <location>
        <begin position="6"/>
        <end position="27"/>
    </location>
</feature>
<keyword evidence="7" id="KW-1185">Reference proteome</keyword>
<proteinExistence type="predicted"/>
<dbReference type="PANTHER" id="PTHR36926">
    <property type="entry name" value="COLICIN V PRODUCTION PROTEIN"/>
    <property type="match status" value="1"/>
</dbReference>
<organism evidence="6 7">
    <name type="scientific">Inhella inkyongensis</name>
    <dbReference type="NCBI Taxonomy" id="392593"/>
    <lineage>
        <taxon>Bacteria</taxon>
        <taxon>Pseudomonadati</taxon>
        <taxon>Pseudomonadota</taxon>
        <taxon>Betaproteobacteria</taxon>
        <taxon>Burkholderiales</taxon>
        <taxon>Sphaerotilaceae</taxon>
        <taxon>Inhella</taxon>
    </lineage>
</organism>
<evidence type="ECO:0000313" key="6">
    <source>
        <dbReference type="EMBL" id="MBB5205552.1"/>
    </source>
</evidence>
<dbReference type="Pfam" id="PF02674">
    <property type="entry name" value="Colicin_V"/>
    <property type="match status" value="1"/>
</dbReference>
<dbReference type="GO" id="GO:0009403">
    <property type="term" value="P:toxin biosynthetic process"/>
    <property type="evidence" value="ECO:0007669"/>
    <property type="project" value="InterPro"/>
</dbReference>
<gene>
    <name evidence="6" type="ORF">HNQ51_002871</name>
</gene>
<feature type="transmembrane region" description="Helical" evidence="5">
    <location>
        <begin position="71"/>
        <end position="91"/>
    </location>
</feature>
<protein>
    <submittedName>
        <fullName evidence="6">Membrane protein required for colicin V production</fullName>
    </submittedName>
</protein>
<keyword evidence="3 5" id="KW-1133">Transmembrane helix</keyword>
<dbReference type="RefSeq" id="WP_138856522.1">
    <property type="nucleotide sequence ID" value="NZ_CP040709.1"/>
</dbReference>
<dbReference type="AlphaFoldDB" id="A0A840S7G8"/>
<dbReference type="GO" id="GO:0016020">
    <property type="term" value="C:membrane"/>
    <property type="evidence" value="ECO:0007669"/>
    <property type="project" value="UniProtKB-SubCell"/>
</dbReference>
<comment type="subcellular location">
    <subcellularLocation>
        <location evidence="1">Membrane</location>
        <topology evidence="1">Multi-pass membrane protein</topology>
    </subcellularLocation>
</comment>
<name>A0A840S7G8_9BURK</name>